<protein>
    <submittedName>
        <fullName evidence="1">Putative flavin-nucleotide-binding protein</fullName>
    </submittedName>
</protein>
<dbReference type="KEGG" id="cmv:CMUST_12610"/>
<dbReference type="PATRIC" id="fig|571915.4.peg.2707"/>
<dbReference type="AlphaFoldDB" id="A0A0G3H6T3"/>
<dbReference type="Pfam" id="PF12900">
    <property type="entry name" value="Pyridox_ox_2"/>
    <property type="match status" value="1"/>
</dbReference>
<sequence length="140" mass="16220">MESMSSPVIVLTEDESYSKLETEKLGRLVVRRSDDMDIFPINYVVDGKNIYFRTAEGNKLFSVGLNNYVLFEVDNSTAYTAWSVVIKGHAEIVRDYSEIQRCDALPLRPWVPTLKYNYVRIEPKEISGRAFRLGEEPERY</sequence>
<reference evidence="2" key="2">
    <citation type="submission" date="2015-05" db="EMBL/GenBank/DDBJ databases">
        <title>Complete genome sequence of Corynebacterium mustelae DSM 45274, isolated from various tissues of a male ferret with lethal sepsis.</title>
        <authorList>
            <person name="Ruckert C."/>
            <person name="Albersmeier A."/>
            <person name="Winkler A."/>
            <person name="Tauch A."/>
        </authorList>
    </citation>
    <scope>NUCLEOTIDE SEQUENCE [LARGE SCALE GENOMIC DNA]</scope>
    <source>
        <strain evidence="2">DSM 45274</strain>
    </source>
</reference>
<organism evidence="1 2">
    <name type="scientific">Corynebacterium mustelae</name>
    <dbReference type="NCBI Taxonomy" id="571915"/>
    <lineage>
        <taxon>Bacteria</taxon>
        <taxon>Bacillati</taxon>
        <taxon>Actinomycetota</taxon>
        <taxon>Actinomycetes</taxon>
        <taxon>Mycobacteriales</taxon>
        <taxon>Corynebacteriaceae</taxon>
        <taxon>Corynebacterium</taxon>
    </lineage>
</organism>
<dbReference type="Proteomes" id="UP000035199">
    <property type="component" value="Chromosome"/>
</dbReference>
<accession>A0A0G3H6T3</accession>
<evidence type="ECO:0000313" key="2">
    <source>
        <dbReference type="Proteomes" id="UP000035199"/>
    </source>
</evidence>
<proteinExistence type="predicted"/>
<dbReference type="InterPro" id="IPR024747">
    <property type="entry name" value="Pyridox_Oxase-rel"/>
</dbReference>
<dbReference type="Gene3D" id="2.30.110.10">
    <property type="entry name" value="Electron Transport, Fmn-binding Protein, Chain A"/>
    <property type="match status" value="1"/>
</dbReference>
<dbReference type="EMBL" id="CP011542">
    <property type="protein sequence ID" value="AKK06827.1"/>
    <property type="molecule type" value="Genomic_DNA"/>
</dbReference>
<dbReference type="SUPFAM" id="SSF50475">
    <property type="entry name" value="FMN-binding split barrel"/>
    <property type="match status" value="1"/>
</dbReference>
<dbReference type="STRING" id="571915.CMUST_12610"/>
<dbReference type="InterPro" id="IPR012349">
    <property type="entry name" value="Split_barrel_FMN-bd"/>
</dbReference>
<reference evidence="1 2" key="1">
    <citation type="journal article" date="2015" name="Genome Announc.">
        <title>Complete Genome Sequence of the Type Strain Corynebacterium mustelae DSM 45274, Isolated from Various Tissues of a Male Ferret with Lethal Sepsis.</title>
        <authorList>
            <person name="Ruckert C."/>
            <person name="Eimer J."/>
            <person name="Winkler A."/>
            <person name="Tauch A."/>
        </authorList>
    </citation>
    <scope>NUCLEOTIDE SEQUENCE [LARGE SCALE GENOMIC DNA]</scope>
    <source>
        <strain evidence="1 2">DSM 45274</strain>
    </source>
</reference>
<name>A0A0G3H6T3_9CORY</name>
<keyword evidence="2" id="KW-1185">Reference proteome</keyword>
<evidence type="ECO:0000313" key="1">
    <source>
        <dbReference type="EMBL" id="AKK06827.1"/>
    </source>
</evidence>
<gene>
    <name evidence="1" type="ORF">CMUST_12610</name>
</gene>